<dbReference type="KEGG" id="xfs:D934_01145"/>
<dbReference type="EMBL" id="CP006696">
    <property type="protein sequence ID" value="AIC10962.1"/>
    <property type="molecule type" value="Genomic_DNA"/>
</dbReference>
<reference evidence="1 2" key="1">
    <citation type="submission" date="2013-08" db="EMBL/GenBank/DDBJ databases">
        <authorList>
            <person name="Stouthamer R."/>
            <person name="Nunney L."/>
        </authorList>
    </citation>
    <scope>NUCLEOTIDE SEQUENCE [LARGE SCALE GENOMIC DNA]</scope>
    <source>
        <strain evidence="2">ann-1</strain>
    </source>
</reference>
<sequence>MNGDTTQLCIGQNAKDVMLQVSKNVIDGEVAIRG</sequence>
<protein>
    <submittedName>
        <fullName evidence="1">Uncharacterized protein</fullName>
    </submittedName>
</protein>
<name>A0A060HDH6_XYLFS</name>
<gene>
    <name evidence="1" type="ORF">D934_01145</name>
</gene>
<dbReference type="Proteomes" id="UP000027215">
    <property type="component" value="Chromosome"/>
</dbReference>
<evidence type="ECO:0000313" key="1">
    <source>
        <dbReference type="EMBL" id="AIC10962.1"/>
    </source>
</evidence>
<dbReference type="AlphaFoldDB" id="A0A060HDH6"/>
<proteinExistence type="predicted"/>
<accession>A0A060HDH6</accession>
<organism evidence="1 2">
    <name type="scientific">Xylella fastidiosa subsp. sandyi Ann-1</name>
    <dbReference type="NCBI Taxonomy" id="155920"/>
    <lineage>
        <taxon>Bacteria</taxon>
        <taxon>Pseudomonadati</taxon>
        <taxon>Pseudomonadota</taxon>
        <taxon>Gammaproteobacteria</taxon>
        <taxon>Lysobacterales</taxon>
        <taxon>Lysobacteraceae</taxon>
        <taxon>Xylella</taxon>
    </lineage>
</organism>
<dbReference type="HOGENOM" id="CLU_3376785_0_0_6"/>
<evidence type="ECO:0000313" key="2">
    <source>
        <dbReference type="Proteomes" id="UP000027215"/>
    </source>
</evidence>